<organism evidence="1">
    <name type="scientific">bioreactor metagenome</name>
    <dbReference type="NCBI Taxonomy" id="1076179"/>
    <lineage>
        <taxon>unclassified sequences</taxon>
        <taxon>metagenomes</taxon>
        <taxon>ecological metagenomes</taxon>
    </lineage>
</organism>
<name>A0A645J8Q1_9ZZZZ</name>
<accession>A0A645J8Q1</accession>
<gene>
    <name evidence="1" type="ORF">SDC9_203567</name>
</gene>
<dbReference type="EMBL" id="VSSQ01125601">
    <property type="protein sequence ID" value="MPN55883.1"/>
    <property type="molecule type" value="Genomic_DNA"/>
</dbReference>
<comment type="caution">
    <text evidence="1">The sequence shown here is derived from an EMBL/GenBank/DDBJ whole genome shotgun (WGS) entry which is preliminary data.</text>
</comment>
<proteinExistence type="predicted"/>
<sequence length="60" mass="6853">MGTFGCDFAHVHQRFGALRQFIYRFDEFFAGEVFFFDQNGGTGGRQLQRVVILVIFSDVG</sequence>
<dbReference type="AlphaFoldDB" id="A0A645J8Q1"/>
<evidence type="ECO:0000313" key="1">
    <source>
        <dbReference type="EMBL" id="MPN55883.1"/>
    </source>
</evidence>
<reference evidence="1" key="1">
    <citation type="submission" date="2019-08" db="EMBL/GenBank/DDBJ databases">
        <authorList>
            <person name="Kucharzyk K."/>
            <person name="Murdoch R.W."/>
            <person name="Higgins S."/>
            <person name="Loffler F."/>
        </authorList>
    </citation>
    <scope>NUCLEOTIDE SEQUENCE</scope>
</reference>
<protein>
    <submittedName>
        <fullName evidence="1">Uncharacterized protein</fullName>
    </submittedName>
</protein>